<feature type="domain" description="CobW/HypB/UreG nucleotide-binding" evidence="8">
    <location>
        <begin position="6"/>
        <end position="164"/>
    </location>
</feature>
<evidence type="ECO:0000256" key="7">
    <source>
        <dbReference type="ARBA" id="ARBA00023134"/>
    </source>
</evidence>
<dbReference type="GO" id="GO:0051604">
    <property type="term" value="P:protein maturation"/>
    <property type="evidence" value="ECO:0007669"/>
    <property type="project" value="InterPro"/>
</dbReference>
<dbReference type="Pfam" id="PF02492">
    <property type="entry name" value="cobW"/>
    <property type="match status" value="1"/>
</dbReference>
<dbReference type="GO" id="GO:0003924">
    <property type="term" value="F:GTPase activity"/>
    <property type="evidence" value="ECO:0007669"/>
    <property type="project" value="InterPro"/>
</dbReference>
<dbReference type="Proteomes" id="UP000034681">
    <property type="component" value="Unassembled WGS sequence"/>
</dbReference>
<organism evidence="9 10">
    <name type="scientific">Prochlorothrix hollandica PCC 9006 = CALU 1027</name>
    <dbReference type="NCBI Taxonomy" id="317619"/>
    <lineage>
        <taxon>Bacteria</taxon>
        <taxon>Bacillati</taxon>
        <taxon>Cyanobacteriota</taxon>
        <taxon>Cyanophyceae</taxon>
        <taxon>Prochlorotrichales</taxon>
        <taxon>Prochlorotrichaceae</taxon>
        <taxon>Prochlorothrix</taxon>
    </lineage>
</organism>
<dbReference type="InterPro" id="IPR004392">
    <property type="entry name" value="Hyd_mat_HypB"/>
</dbReference>
<keyword evidence="3" id="KW-0479">Metal-binding</keyword>
<evidence type="ECO:0000259" key="8">
    <source>
        <dbReference type="Pfam" id="PF02492"/>
    </source>
</evidence>
<evidence type="ECO:0000256" key="2">
    <source>
        <dbReference type="ARBA" id="ARBA00022596"/>
    </source>
</evidence>
<evidence type="ECO:0000313" key="10">
    <source>
        <dbReference type="Proteomes" id="UP000034681"/>
    </source>
</evidence>
<dbReference type="PANTHER" id="PTHR30134:SF2">
    <property type="entry name" value="HYDROGENASE MATURATION FACTOR HYPB"/>
    <property type="match status" value="1"/>
</dbReference>
<evidence type="ECO:0000313" key="9">
    <source>
        <dbReference type="EMBL" id="KKI99970.1"/>
    </source>
</evidence>
<dbReference type="SUPFAM" id="SSF52540">
    <property type="entry name" value="P-loop containing nucleoside triphosphate hydrolases"/>
    <property type="match status" value="1"/>
</dbReference>
<reference evidence="9" key="1">
    <citation type="submission" date="2012-04" db="EMBL/GenBank/DDBJ databases">
        <authorList>
            <person name="Borisov I.G."/>
            <person name="Ivanikova N.V."/>
            <person name="Pinevich A.V."/>
        </authorList>
    </citation>
    <scope>NUCLEOTIDE SEQUENCE</scope>
    <source>
        <strain evidence="9">CALU 1027</strain>
    </source>
</reference>
<keyword evidence="2" id="KW-0533">Nickel</keyword>
<dbReference type="NCBIfam" id="TIGR00073">
    <property type="entry name" value="hypB"/>
    <property type="match status" value="1"/>
</dbReference>
<dbReference type="GO" id="GO:0016151">
    <property type="term" value="F:nickel cation binding"/>
    <property type="evidence" value="ECO:0007669"/>
    <property type="project" value="InterPro"/>
</dbReference>
<evidence type="ECO:0000256" key="6">
    <source>
        <dbReference type="ARBA" id="ARBA00022833"/>
    </source>
</evidence>
<evidence type="ECO:0000256" key="5">
    <source>
        <dbReference type="ARBA" id="ARBA00022801"/>
    </source>
</evidence>
<dbReference type="EMBL" id="AJTX02000004">
    <property type="protein sequence ID" value="KKI99970.1"/>
    <property type="molecule type" value="Genomic_DNA"/>
</dbReference>
<evidence type="ECO:0000256" key="1">
    <source>
        <dbReference type="ARBA" id="ARBA00006211"/>
    </source>
</evidence>
<comment type="similarity">
    <text evidence="1">Belongs to the SIMIBI class G3E GTPase family. HypB/HupM subfamily.</text>
</comment>
<gene>
    <name evidence="9" type="ORF">PROH_09290</name>
</gene>
<dbReference type="STRING" id="317619.GCA_000332315_00606"/>
<name>A0A0M2PTY4_PROHO</name>
<dbReference type="GO" id="GO:0005525">
    <property type="term" value="F:GTP binding"/>
    <property type="evidence" value="ECO:0007669"/>
    <property type="project" value="UniProtKB-KW"/>
</dbReference>
<keyword evidence="6" id="KW-0862">Zinc</keyword>
<dbReference type="Gene3D" id="3.40.50.300">
    <property type="entry name" value="P-loop containing nucleotide triphosphate hydrolases"/>
    <property type="match status" value="1"/>
</dbReference>
<protein>
    <submittedName>
        <fullName evidence="9">Hydantoin utilization protein A</fullName>
    </submittedName>
</protein>
<dbReference type="AlphaFoldDB" id="A0A0M2PTY4"/>
<keyword evidence="10" id="KW-1185">Reference proteome</keyword>
<dbReference type="InterPro" id="IPR003495">
    <property type="entry name" value="CobW/HypB/UreG_nucleotide-bd"/>
</dbReference>
<dbReference type="GO" id="GO:0008270">
    <property type="term" value="F:zinc ion binding"/>
    <property type="evidence" value="ECO:0007669"/>
    <property type="project" value="TreeGrafter"/>
</dbReference>
<sequence>MLALNLLSSPGSGKTTLLEKTLHRLQGELALGIIVGDLATDNDAQRLRQTAAPIVQITTGNLCHLEADMVWQAAQGLDVPNLDILIVENVGNLVCPAVYDLGETLRVVLLSVTEGEDKPLKYPNTFKSADVVILTKLDIAEAVGFDRPQALGYLHSVAPQAQIFEVSARTGLGMDQWYDYVRQAVPTSRSRP</sequence>
<keyword evidence="5" id="KW-0378">Hydrolase</keyword>
<dbReference type="InterPro" id="IPR027417">
    <property type="entry name" value="P-loop_NTPase"/>
</dbReference>
<keyword evidence="4" id="KW-0547">Nucleotide-binding</keyword>
<evidence type="ECO:0000256" key="4">
    <source>
        <dbReference type="ARBA" id="ARBA00022741"/>
    </source>
</evidence>
<dbReference type="eggNOG" id="COG0378">
    <property type="taxonomic scope" value="Bacteria"/>
</dbReference>
<dbReference type="PIRSF" id="PIRSF005624">
    <property type="entry name" value="Ni-bind_GTPase"/>
    <property type="match status" value="1"/>
</dbReference>
<proteinExistence type="inferred from homology"/>
<dbReference type="PANTHER" id="PTHR30134">
    <property type="entry name" value="HYDROGENASE PROTEIN ASSEMBLY PROTEIN, NICKEL CHAPERONE"/>
    <property type="match status" value="1"/>
</dbReference>
<comment type="caution">
    <text evidence="9">The sequence shown here is derived from an EMBL/GenBank/DDBJ whole genome shotgun (WGS) entry which is preliminary data.</text>
</comment>
<evidence type="ECO:0000256" key="3">
    <source>
        <dbReference type="ARBA" id="ARBA00022723"/>
    </source>
</evidence>
<accession>A0A0M2PTY4</accession>
<keyword evidence="7" id="KW-0342">GTP-binding</keyword>